<evidence type="ECO:0000313" key="1">
    <source>
        <dbReference type="EMBL" id="CAG8655320.1"/>
    </source>
</evidence>
<dbReference type="Proteomes" id="UP000789375">
    <property type="component" value="Unassembled WGS sequence"/>
</dbReference>
<reference evidence="1" key="1">
    <citation type="submission" date="2021-06" db="EMBL/GenBank/DDBJ databases">
        <authorList>
            <person name="Kallberg Y."/>
            <person name="Tangrot J."/>
            <person name="Rosling A."/>
        </authorList>
    </citation>
    <scope>NUCLEOTIDE SEQUENCE</scope>
    <source>
        <strain evidence="1">87-6 pot B 2015</strain>
    </source>
</reference>
<keyword evidence="2" id="KW-1185">Reference proteome</keyword>
<sequence length="261" mass="30198">MNSQDTFNTQENNEMIDPNLLLISNDPFSNSMSDHNQMINFQPLTSNDLQHTYYPVFDLSESYDGYNQELASEYHSQTCDYVPEATRLYDITAKTNTNMSNLSYSPNNYASHIQDVDIGMYPPPEYINNPPPPIMSDDPNCNQGFDDITEPYKSGSSQSGESCEETNENKEPQFVWKDVPTKLLLTYLKENKKKVQNLTKRGSTAGKIRKLLWKGACSRLRENGYNNYSEKRCDIKWKNIKQHFKPDYKYKLDVEEILSSE</sequence>
<protein>
    <submittedName>
        <fullName evidence="1">11645_t:CDS:1</fullName>
    </submittedName>
</protein>
<accession>A0A9N9H448</accession>
<evidence type="ECO:0000313" key="2">
    <source>
        <dbReference type="Proteomes" id="UP000789375"/>
    </source>
</evidence>
<name>A0A9N9H448_FUNMO</name>
<dbReference type="Gene3D" id="1.10.10.60">
    <property type="entry name" value="Homeodomain-like"/>
    <property type="match status" value="1"/>
</dbReference>
<organism evidence="1 2">
    <name type="scientific">Funneliformis mosseae</name>
    <name type="common">Endomycorrhizal fungus</name>
    <name type="synonym">Glomus mosseae</name>
    <dbReference type="NCBI Taxonomy" id="27381"/>
    <lineage>
        <taxon>Eukaryota</taxon>
        <taxon>Fungi</taxon>
        <taxon>Fungi incertae sedis</taxon>
        <taxon>Mucoromycota</taxon>
        <taxon>Glomeromycotina</taxon>
        <taxon>Glomeromycetes</taxon>
        <taxon>Glomerales</taxon>
        <taxon>Glomeraceae</taxon>
        <taxon>Funneliformis</taxon>
    </lineage>
</organism>
<dbReference type="EMBL" id="CAJVPP010004786">
    <property type="protein sequence ID" value="CAG8655320.1"/>
    <property type="molecule type" value="Genomic_DNA"/>
</dbReference>
<gene>
    <name evidence="1" type="ORF">FMOSSE_LOCUS11672</name>
</gene>
<comment type="caution">
    <text evidence="1">The sequence shown here is derived from an EMBL/GenBank/DDBJ whole genome shotgun (WGS) entry which is preliminary data.</text>
</comment>
<dbReference type="AlphaFoldDB" id="A0A9N9H448"/>
<proteinExistence type="predicted"/>